<gene>
    <name evidence="2" type="ORF">SAMN05661093_09559</name>
</gene>
<dbReference type="Proteomes" id="UP000192674">
    <property type="component" value="Unassembled WGS sequence"/>
</dbReference>
<dbReference type="EMBL" id="FWXV01000012">
    <property type="protein sequence ID" value="SMD25981.1"/>
    <property type="molecule type" value="Genomic_DNA"/>
</dbReference>
<reference evidence="2 3" key="1">
    <citation type="submission" date="2017-04" db="EMBL/GenBank/DDBJ databases">
        <authorList>
            <person name="Afonso C.L."/>
            <person name="Miller P.J."/>
            <person name="Scott M.A."/>
            <person name="Spackman E."/>
            <person name="Goraichik I."/>
            <person name="Dimitrov K.M."/>
            <person name="Suarez D.L."/>
            <person name="Swayne D.E."/>
        </authorList>
    </citation>
    <scope>NUCLEOTIDE SEQUENCE [LARGE SCALE GENOMIC DNA]</scope>
    <source>
        <strain evidence="2 3">DSM 43828</strain>
    </source>
</reference>
<evidence type="ECO:0000313" key="3">
    <source>
        <dbReference type="Proteomes" id="UP000192674"/>
    </source>
</evidence>
<sequence>MWRETPAGLRVLWLALWSVGVVLLGLGWWGDQAGFWSSKPFITNVFSSLTAVLFGVPLALIVLQRLGLTQAEAVEARAAQRLATTVVEDLASAAPRLHPGPLSDLRDAEAELLKVERAAQEAIRQWDSTQDEESLRALRELVSGGTLDKALADFRSAIKPGRQAVPVVAEVSAHWSFLNTTVRSRLLETGGTWLAPPLAAQIDEMVQLVRADPYMDGWLRDLDMAIRRFHTASDLSTALRHLWTQLEIGYELAEAVNQLSDLTAQASRVLTSSSH</sequence>
<accession>A0A1W2FVR3</accession>
<keyword evidence="3" id="KW-1185">Reference proteome</keyword>
<protein>
    <submittedName>
        <fullName evidence="2">Uncharacterized protein</fullName>
    </submittedName>
</protein>
<evidence type="ECO:0000256" key="1">
    <source>
        <dbReference type="SAM" id="Phobius"/>
    </source>
</evidence>
<keyword evidence="1" id="KW-1133">Transmembrane helix</keyword>
<feature type="transmembrane region" description="Helical" evidence="1">
    <location>
        <begin position="12"/>
        <end position="29"/>
    </location>
</feature>
<evidence type="ECO:0000313" key="2">
    <source>
        <dbReference type="EMBL" id="SMD25981.1"/>
    </source>
</evidence>
<keyword evidence="1" id="KW-0472">Membrane</keyword>
<feature type="transmembrane region" description="Helical" evidence="1">
    <location>
        <begin position="41"/>
        <end position="63"/>
    </location>
</feature>
<keyword evidence="1" id="KW-0812">Transmembrane</keyword>
<dbReference type="AlphaFoldDB" id="A0A1W2FVR3"/>
<name>A0A1W2FVR3_KIBAR</name>
<proteinExistence type="predicted"/>
<organism evidence="2 3">
    <name type="scientific">Kibdelosporangium aridum</name>
    <dbReference type="NCBI Taxonomy" id="2030"/>
    <lineage>
        <taxon>Bacteria</taxon>
        <taxon>Bacillati</taxon>
        <taxon>Actinomycetota</taxon>
        <taxon>Actinomycetes</taxon>
        <taxon>Pseudonocardiales</taxon>
        <taxon>Pseudonocardiaceae</taxon>
        <taxon>Kibdelosporangium</taxon>
    </lineage>
</organism>